<comment type="caution">
    <text evidence="1">The sequence shown here is derived from an EMBL/GenBank/DDBJ whole genome shotgun (WGS) entry which is preliminary data.</text>
</comment>
<proteinExistence type="predicted"/>
<sequence>MAIVSFAITFIGLGAYSSLGLGSVFGISLVIALVSAAAEALTPLGLDNITVPLLAAFLLEVFL</sequence>
<protein>
    <submittedName>
        <fullName evidence="1">Uncharacterized protein</fullName>
    </submittedName>
</protein>
<gene>
    <name evidence="1" type="ORF">SDC9_141426</name>
</gene>
<reference evidence="1" key="1">
    <citation type="submission" date="2019-08" db="EMBL/GenBank/DDBJ databases">
        <authorList>
            <person name="Kucharzyk K."/>
            <person name="Murdoch R.W."/>
            <person name="Higgins S."/>
            <person name="Loffler F."/>
        </authorList>
    </citation>
    <scope>NUCLEOTIDE SEQUENCE</scope>
</reference>
<dbReference type="AlphaFoldDB" id="A0A645DXP0"/>
<accession>A0A645DXP0</accession>
<dbReference type="EMBL" id="VSSQ01040942">
    <property type="protein sequence ID" value="MPM94280.1"/>
    <property type="molecule type" value="Genomic_DNA"/>
</dbReference>
<name>A0A645DXP0_9ZZZZ</name>
<organism evidence="1">
    <name type="scientific">bioreactor metagenome</name>
    <dbReference type="NCBI Taxonomy" id="1076179"/>
    <lineage>
        <taxon>unclassified sequences</taxon>
        <taxon>metagenomes</taxon>
        <taxon>ecological metagenomes</taxon>
    </lineage>
</organism>
<evidence type="ECO:0000313" key="1">
    <source>
        <dbReference type="EMBL" id="MPM94280.1"/>
    </source>
</evidence>